<evidence type="ECO:0000313" key="1">
    <source>
        <dbReference type="EMBL" id="VDP34677.1"/>
    </source>
</evidence>
<dbReference type="Proteomes" id="UP000270296">
    <property type="component" value="Unassembled WGS sequence"/>
</dbReference>
<accession>A0A183J4J2</accession>
<dbReference type="WBParaSite" id="SBAD_0001116601-mRNA-1">
    <property type="protein sequence ID" value="SBAD_0001116601-mRNA-1"/>
    <property type="gene ID" value="SBAD_0001116601"/>
</dbReference>
<sequence>MEFIILMSDFNVLAEAETENWKGVNGKKAQLISKRLLCTQVPSRLVLPACAYENDVFEPDGKEKFDKEQKRAVGNLMGAVMRVSSESARGDDCFTYDVKFGDSRFGPSKLHSLSATSPRPLYLSPRLSDNEWTALFVRTMCAFTLMTTGW</sequence>
<gene>
    <name evidence="1" type="ORF">SBAD_LOCUS10790</name>
</gene>
<proteinExistence type="predicted"/>
<protein>
    <submittedName>
        <fullName evidence="3">RanBD1 domain-containing protein</fullName>
    </submittedName>
</protein>
<keyword evidence="2" id="KW-1185">Reference proteome</keyword>
<name>A0A183J4J2_9BILA</name>
<organism evidence="3">
    <name type="scientific">Soboliphyme baturini</name>
    <dbReference type="NCBI Taxonomy" id="241478"/>
    <lineage>
        <taxon>Eukaryota</taxon>
        <taxon>Metazoa</taxon>
        <taxon>Ecdysozoa</taxon>
        <taxon>Nematoda</taxon>
        <taxon>Enoplea</taxon>
        <taxon>Dorylaimia</taxon>
        <taxon>Dioctophymatida</taxon>
        <taxon>Dioctophymatoidea</taxon>
        <taxon>Soboliphymatidae</taxon>
        <taxon>Soboliphyme</taxon>
    </lineage>
</organism>
<evidence type="ECO:0000313" key="3">
    <source>
        <dbReference type="WBParaSite" id="SBAD_0001116601-mRNA-1"/>
    </source>
</evidence>
<reference evidence="3" key="1">
    <citation type="submission" date="2016-06" db="UniProtKB">
        <authorList>
            <consortium name="WormBaseParasite"/>
        </authorList>
    </citation>
    <scope>IDENTIFICATION</scope>
</reference>
<dbReference type="AlphaFoldDB" id="A0A183J4J2"/>
<dbReference type="EMBL" id="UZAM01014571">
    <property type="protein sequence ID" value="VDP34677.1"/>
    <property type="molecule type" value="Genomic_DNA"/>
</dbReference>
<reference evidence="1 2" key="2">
    <citation type="submission" date="2018-11" db="EMBL/GenBank/DDBJ databases">
        <authorList>
            <consortium name="Pathogen Informatics"/>
        </authorList>
    </citation>
    <scope>NUCLEOTIDE SEQUENCE [LARGE SCALE GENOMIC DNA]</scope>
</reference>
<evidence type="ECO:0000313" key="2">
    <source>
        <dbReference type="Proteomes" id="UP000270296"/>
    </source>
</evidence>